<gene>
    <name evidence="1" type="ORF">ABID14_000214</name>
</gene>
<dbReference type="Proteomes" id="UP001549162">
    <property type="component" value="Unassembled WGS sequence"/>
</dbReference>
<protein>
    <recommendedName>
        <fullName evidence="3">Phage protein</fullName>
    </recommendedName>
</protein>
<dbReference type="EMBL" id="JBEPMA010000001">
    <property type="protein sequence ID" value="MET3616594.1"/>
    <property type="molecule type" value="Genomic_DNA"/>
</dbReference>
<proteinExistence type="predicted"/>
<accession>A0ABV2J9Y8</accession>
<sequence>MVDKKTSTDKTQAAKYTKDAILRADKLVWNRDVLSILLEDDKEYTLNEVDKLVNDFNTREVK</sequence>
<name>A0ABV2J9Y8_9FIRM</name>
<dbReference type="RefSeq" id="WP_354366600.1">
    <property type="nucleotide sequence ID" value="NZ_JBEPMA010000001.1"/>
</dbReference>
<keyword evidence="2" id="KW-1185">Reference proteome</keyword>
<evidence type="ECO:0008006" key="3">
    <source>
        <dbReference type="Google" id="ProtNLM"/>
    </source>
</evidence>
<evidence type="ECO:0000313" key="1">
    <source>
        <dbReference type="EMBL" id="MET3616594.1"/>
    </source>
</evidence>
<organism evidence="1 2">
    <name type="scientific">Peptoniphilus olsenii</name>
    <dbReference type="NCBI Taxonomy" id="411570"/>
    <lineage>
        <taxon>Bacteria</taxon>
        <taxon>Bacillati</taxon>
        <taxon>Bacillota</taxon>
        <taxon>Tissierellia</taxon>
        <taxon>Tissierellales</taxon>
        <taxon>Peptoniphilaceae</taxon>
        <taxon>Peptoniphilus</taxon>
    </lineage>
</organism>
<comment type="caution">
    <text evidence="1">The sequence shown here is derived from an EMBL/GenBank/DDBJ whole genome shotgun (WGS) entry which is preliminary data.</text>
</comment>
<evidence type="ECO:0000313" key="2">
    <source>
        <dbReference type="Proteomes" id="UP001549162"/>
    </source>
</evidence>
<reference evidence="1 2" key="1">
    <citation type="submission" date="2024-06" db="EMBL/GenBank/DDBJ databases">
        <title>Genomic Encyclopedia of Type Strains, Phase IV (KMG-IV): sequencing the most valuable type-strain genomes for metagenomic binning, comparative biology and taxonomic classification.</title>
        <authorList>
            <person name="Goeker M."/>
        </authorList>
    </citation>
    <scope>NUCLEOTIDE SEQUENCE [LARGE SCALE GENOMIC DNA]</scope>
    <source>
        <strain evidence="1 2">DSM 21460</strain>
    </source>
</reference>